<name>T1F7D9_HELRO</name>
<dbReference type="CTD" id="20204738"/>
<sequence length="138" mass="15521">MVNSIKSRGKVKSKKKKAINRFKSKNNLHVRHALFAGDTNIDIQQWHLDMWIKNLEQASDQYTTIAILLEVQKLSRIDIDSITVNDEVIPFCQTAANLGFIIDSAPSHKLFLALSPSKLASVKIVQIKPSLHGSLFKI</sequence>
<dbReference type="Proteomes" id="UP000015101">
    <property type="component" value="Unassembled WGS sequence"/>
</dbReference>
<protein>
    <submittedName>
        <fullName evidence="1 2">Uncharacterized protein</fullName>
    </submittedName>
</protein>
<evidence type="ECO:0000313" key="3">
    <source>
        <dbReference type="Proteomes" id="UP000015101"/>
    </source>
</evidence>
<organism evidence="2 3">
    <name type="scientific">Helobdella robusta</name>
    <name type="common">Californian leech</name>
    <dbReference type="NCBI Taxonomy" id="6412"/>
    <lineage>
        <taxon>Eukaryota</taxon>
        <taxon>Metazoa</taxon>
        <taxon>Spiralia</taxon>
        <taxon>Lophotrochozoa</taxon>
        <taxon>Annelida</taxon>
        <taxon>Clitellata</taxon>
        <taxon>Hirudinea</taxon>
        <taxon>Rhynchobdellida</taxon>
        <taxon>Glossiphoniidae</taxon>
        <taxon>Helobdella</taxon>
    </lineage>
</organism>
<reference evidence="2" key="3">
    <citation type="submission" date="2015-06" db="UniProtKB">
        <authorList>
            <consortium name="EnsemblMetazoa"/>
        </authorList>
    </citation>
    <scope>IDENTIFICATION</scope>
</reference>
<keyword evidence="3" id="KW-1185">Reference proteome</keyword>
<dbReference type="GeneID" id="20204738"/>
<evidence type="ECO:0000313" key="2">
    <source>
        <dbReference type="EnsemblMetazoa" id="HelroP173921"/>
    </source>
</evidence>
<dbReference type="KEGG" id="hro:HELRODRAFT_173921"/>
<dbReference type="AlphaFoldDB" id="T1F7D9"/>
<dbReference type="HOGENOM" id="CLU_1857444_0_0_1"/>
<evidence type="ECO:0000313" key="1">
    <source>
        <dbReference type="EMBL" id="ESO03051.1"/>
    </source>
</evidence>
<dbReference type="EMBL" id="KB096676">
    <property type="protein sequence ID" value="ESO03051.1"/>
    <property type="molecule type" value="Genomic_DNA"/>
</dbReference>
<dbReference type="RefSeq" id="XP_009018744.1">
    <property type="nucleotide sequence ID" value="XM_009020496.1"/>
</dbReference>
<gene>
    <name evidence="2" type="primary">20204738</name>
    <name evidence="1" type="ORF">HELRODRAFT_173921</name>
</gene>
<dbReference type="EMBL" id="AMQM01004761">
    <property type="status" value="NOT_ANNOTATED_CDS"/>
    <property type="molecule type" value="Genomic_DNA"/>
</dbReference>
<accession>T1F7D9</accession>
<reference evidence="1 3" key="2">
    <citation type="journal article" date="2013" name="Nature">
        <title>Insights into bilaterian evolution from three spiralian genomes.</title>
        <authorList>
            <person name="Simakov O."/>
            <person name="Marletaz F."/>
            <person name="Cho S.J."/>
            <person name="Edsinger-Gonzales E."/>
            <person name="Havlak P."/>
            <person name="Hellsten U."/>
            <person name="Kuo D.H."/>
            <person name="Larsson T."/>
            <person name="Lv J."/>
            <person name="Arendt D."/>
            <person name="Savage R."/>
            <person name="Osoegawa K."/>
            <person name="de Jong P."/>
            <person name="Grimwood J."/>
            <person name="Chapman J.A."/>
            <person name="Shapiro H."/>
            <person name="Aerts A."/>
            <person name="Otillar R.P."/>
            <person name="Terry A.Y."/>
            <person name="Boore J.L."/>
            <person name="Grigoriev I.V."/>
            <person name="Lindberg D.R."/>
            <person name="Seaver E.C."/>
            <person name="Weisblat D.A."/>
            <person name="Putnam N.H."/>
            <person name="Rokhsar D.S."/>
        </authorList>
    </citation>
    <scope>NUCLEOTIDE SEQUENCE</scope>
</reference>
<dbReference type="EnsemblMetazoa" id="HelroT173921">
    <property type="protein sequence ID" value="HelroP173921"/>
    <property type="gene ID" value="HelroG173921"/>
</dbReference>
<dbReference type="EMBL" id="AMQM01004762">
    <property type="status" value="NOT_ANNOTATED_CDS"/>
    <property type="molecule type" value="Genomic_DNA"/>
</dbReference>
<proteinExistence type="predicted"/>
<reference evidence="3" key="1">
    <citation type="submission" date="2012-12" db="EMBL/GenBank/DDBJ databases">
        <authorList>
            <person name="Hellsten U."/>
            <person name="Grimwood J."/>
            <person name="Chapman J.A."/>
            <person name="Shapiro H."/>
            <person name="Aerts A."/>
            <person name="Otillar R.P."/>
            <person name="Terry A.Y."/>
            <person name="Boore J.L."/>
            <person name="Simakov O."/>
            <person name="Marletaz F."/>
            <person name="Cho S.-J."/>
            <person name="Edsinger-Gonzales E."/>
            <person name="Havlak P."/>
            <person name="Kuo D.-H."/>
            <person name="Larsson T."/>
            <person name="Lv J."/>
            <person name="Arendt D."/>
            <person name="Savage R."/>
            <person name="Osoegawa K."/>
            <person name="de Jong P."/>
            <person name="Lindberg D.R."/>
            <person name="Seaver E.C."/>
            <person name="Weisblat D.A."/>
            <person name="Putnam N.H."/>
            <person name="Grigoriev I.V."/>
            <person name="Rokhsar D.S."/>
        </authorList>
    </citation>
    <scope>NUCLEOTIDE SEQUENCE</scope>
</reference>
<dbReference type="InParanoid" id="T1F7D9"/>